<keyword evidence="10" id="KW-1133">Transmembrane helix</keyword>
<evidence type="ECO:0000259" key="11">
    <source>
        <dbReference type="PROSITE" id="PS50199"/>
    </source>
</evidence>
<keyword evidence="10" id="KW-0472">Membrane</keyword>
<dbReference type="AlphaFoldDB" id="A0A8S4NN85"/>
<keyword evidence="2" id="KW-0479">Metal-binding</keyword>
<keyword evidence="4" id="KW-0862">Zinc</keyword>
<dbReference type="GO" id="GO:0003677">
    <property type="term" value="F:DNA binding"/>
    <property type="evidence" value="ECO:0007669"/>
    <property type="project" value="TreeGrafter"/>
</dbReference>
<keyword evidence="5" id="KW-0805">Transcription regulation</keyword>
<dbReference type="PROSITE" id="PS50199">
    <property type="entry name" value="ZF_RANBP2_2"/>
    <property type="match status" value="1"/>
</dbReference>
<keyword evidence="10" id="KW-0812">Transmembrane</keyword>
<evidence type="ECO:0000256" key="1">
    <source>
        <dbReference type="ARBA" id="ARBA00004123"/>
    </source>
</evidence>
<evidence type="ECO:0000256" key="2">
    <source>
        <dbReference type="ARBA" id="ARBA00022723"/>
    </source>
</evidence>
<dbReference type="SMART" id="SM00547">
    <property type="entry name" value="ZnF_RBZ"/>
    <property type="match status" value="1"/>
</dbReference>
<evidence type="ECO:0000256" key="3">
    <source>
        <dbReference type="ARBA" id="ARBA00022771"/>
    </source>
</evidence>
<keyword evidence="13" id="KW-1185">Reference proteome</keyword>
<sequence>MLGLPSSTFALKLKISVFIIIIMAAASCLTFMWFIHANNTSKAKYRYTSEYEIMNIDPTVAEMIRKAKLFSNEADFDHRIDNNPDPKAHMYDYWEAKRIKYNITGYNIAIGCAITTRGSNIDEYNINSMPFFQYLFKSFCRTASGGFSYHFYIAHDHDDPFFSQKHSHRRFEKEFYRITAEQKQIEVEWTVHLHYVDCDHSRKPAWAQNDAMTAAYFDNMDYFYRVNDDSMFQSPVWVEAMIEELLKRNPTNVGVVGPSVMGGNQYIFTHDFVHRTHIDIFGFYYPRRFTDWWADDWISNVYPHEYRKRMYDVRVRHFLADSRYKVSYANEQYVQEETRTNAEWFDEWLHYKHALAEVDRTHTLSNKVIAFSLYGSEKTFTYGAIRNAVLAQMMLPGWKVRIYTGSCSYKYTVPNKILNKLKQLGAIIHNVDDDVCNNIAPGMWRYLVADENETDYFIVRDSNARLSAREVHVVSEWTSKGSLCHCIRDHKTPRIEPIVSGLFGGRPAMIRAVLKVTMKKLLLWNTSREIILKKLWKVLKPRCLCHDSVSCDTWPNSKPFEHAVRKGKYIGKHFTEFGQPIEGDFSKKIVQRNPNFKCTTETNNELGQTINKLKRMTMWSMDYNIAHIYAIKYLFEAYGITTIDKSLSPGCAITHTCATGMKVRTDYYSGLNLNPYLIQQFYNAYRNDPQMKNVDFFLCVSPISMCRLYEKFSKPMLLLATNRYEFGSDDFYRWKELDMYLELYSSQPQNVIAASNLYDLNYIKYYTGIQPVLVPLTCNYVNERYNPSKETIILAQIPNSDFRSKLMTDISNTQSQFIKSDFNFRYVGDEYSDFEVSDLAKHPAVIMVPKQVSTILFCEVYQIGIPVFIPTVELLTSWHVNYNVVSGKSLGGSINAPLPSGVNASAPDPNRLEEYDVKHWLGFSTTLHVSGDLSEMEERRSAGRAKRQAKSVDDGYWDCSVCTFKNSPEAFKCDMCDVRKGTSTRKPKLNATVVAQQVSQQYVPPPIPKKEKKKERLNSGKKRLPRLKNIDRSSPQRMAVTVENVTVIIKEYKLKPRRISAEASSSNTNASSTSTSFNLDMSSNTSATSPTSSTSYARDSDSDATEIDPQEDLENR</sequence>
<keyword evidence="6" id="KW-0804">Transcription</keyword>
<feature type="compositionally biased region" description="Basic residues" evidence="9">
    <location>
        <begin position="1010"/>
        <end position="1026"/>
    </location>
</feature>
<name>A0A8S4NN85_OWEFU</name>
<dbReference type="Gene3D" id="4.10.1060.10">
    <property type="entry name" value="Zinc finger, RanBP2-type"/>
    <property type="match status" value="1"/>
</dbReference>
<evidence type="ECO:0000256" key="4">
    <source>
        <dbReference type="ARBA" id="ARBA00022833"/>
    </source>
</evidence>
<dbReference type="GO" id="GO:0045893">
    <property type="term" value="P:positive regulation of DNA-templated transcription"/>
    <property type="evidence" value="ECO:0007669"/>
    <property type="project" value="InterPro"/>
</dbReference>
<dbReference type="InterPro" id="IPR033774">
    <property type="entry name" value="YAF2_RYBP"/>
</dbReference>
<feature type="region of interest" description="Disordered" evidence="9">
    <location>
        <begin position="1058"/>
        <end position="1116"/>
    </location>
</feature>
<gene>
    <name evidence="12" type="ORF">OFUS_LOCUS9455</name>
</gene>
<dbReference type="EMBL" id="CAIIXF020000005">
    <property type="protein sequence ID" value="CAH1783085.1"/>
    <property type="molecule type" value="Genomic_DNA"/>
</dbReference>
<feature type="domain" description="RanBP2-type" evidence="11">
    <location>
        <begin position="953"/>
        <end position="982"/>
    </location>
</feature>
<evidence type="ECO:0000256" key="10">
    <source>
        <dbReference type="SAM" id="Phobius"/>
    </source>
</evidence>
<comment type="caution">
    <text evidence="12">The sequence shown here is derived from an EMBL/GenBank/DDBJ whole genome shotgun (WGS) entry which is preliminary data.</text>
</comment>
<protein>
    <recommendedName>
        <fullName evidence="11">RanBP2-type domain-containing protein</fullName>
    </recommendedName>
</protein>
<accession>A0A8S4NN85</accession>
<dbReference type="SUPFAM" id="SSF53448">
    <property type="entry name" value="Nucleotide-diphospho-sugar transferases"/>
    <property type="match status" value="1"/>
</dbReference>
<dbReference type="GO" id="GO:0003712">
    <property type="term" value="F:transcription coregulator activity"/>
    <property type="evidence" value="ECO:0007669"/>
    <property type="project" value="TreeGrafter"/>
</dbReference>
<dbReference type="Pfam" id="PF17219">
    <property type="entry name" value="YAF2_RYBP"/>
    <property type="match status" value="1"/>
</dbReference>
<feature type="region of interest" description="Disordered" evidence="9">
    <location>
        <begin position="1000"/>
        <end position="1035"/>
    </location>
</feature>
<evidence type="ECO:0000313" key="13">
    <source>
        <dbReference type="Proteomes" id="UP000749559"/>
    </source>
</evidence>
<evidence type="ECO:0000256" key="7">
    <source>
        <dbReference type="ARBA" id="ARBA00023242"/>
    </source>
</evidence>
<dbReference type="InterPro" id="IPR039958">
    <property type="entry name" value="RYBP/YAF2"/>
</dbReference>
<dbReference type="InterPro" id="IPR036443">
    <property type="entry name" value="Znf_RanBP2_sf"/>
</dbReference>
<feature type="transmembrane region" description="Helical" evidence="10">
    <location>
        <begin position="15"/>
        <end position="35"/>
    </location>
</feature>
<dbReference type="GO" id="GO:0008270">
    <property type="term" value="F:zinc ion binding"/>
    <property type="evidence" value="ECO:0007669"/>
    <property type="project" value="UniProtKB-KW"/>
</dbReference>
<dbReference type="InterPro" id="IPR029044">
    <property type="entry name" value="Nucleotide-diphossugar_trans"/>
</dbReference>
<dbReference type="PROSITE" id="PS01358">
    <property type="entry name" value="ZF_RANBP2_1"/>
    <property type="match status" value="1"/>
</dbReference>
<feature type="compositionally biased region" description="Low complexity" evidence="9">
    <location>
        <begin position="1061"/>
        <end position="1095"/>
    </location>
</feature>
<evidence type="ECO:0000256" key="5">
    <source>
        <dbReference type="ARBA" id="ARBA00023015"/>
    </source>
</evidence>
<dbReference type="PANTHER" id="PTHR12920">
    <property type="entry name" value="RYBP AND YAF2-RELATED"/>
    <property type="match status" value="1"/>
</dbReference>
<dbReference type="OrthoDB" id="10063208at2759"/>
<keyword evidence="3 8" id="KW-0863">Zinc-finger</keyword>
<reference evidence="12" key="1">
    <citation type="submission" date="2022-03" db="EMBL/GenBank/DDBJ databases">
        <authorList>
            <person name="Martin C."/>
        </authorList>
    </citation>
    <scope>NUCLEOTIDE SEQUENCE</scope>
</reference>
<proteinExistence type="predicted"/>
<comment type="subcellular location">
    <subcellularLocation>
        <location evidence="1">Nucleus</location>
    </subcellularLocation>
</comment>
<evidence type="ECO:0000256" key="9">
    <source>
        <dbReference type="SAM" id="MobiDB-lite"/>
    </source>
</evidence>
<keyword evidence="7" id="KW-0539">Nucleus</keyword>
<dbReference type="PANTHER" id="PTHR12920:SF4">
    <property type="entry name" value="GEO03726P1"/>
    <property type="match status" value="1"/>
</dbReference>
<feature type="compositionally biased region" description="Acidic residues" evidence="9">
    <location>
        <begin position="1102"/>
        <end position="1116"/>
    </location>
</feature>
<evidence type="ECO:0000313" key="12">
    <source>
        <dbReference type="EMBL" id="CAH1783085.1"/>
    </source>
</evidence>
<organism evidence="12 13">
    <name type="scientific">Owenia fusiformis</name>
    <name type="common">Polychaete worm</name>
    <dbReference type="NCBI Taxonomy" id="6347"/>
    <lineage>
        <taxon>Eukaryota</taxon>
        <taxon>Metazoa</taxon>
        <taxon>Spiralia</taxon>
        <taxon>Lophotrochozoa</taxon>
        <taxon>Annelida</taxon>
        <taxon>Polychaeta</taxon>
        <taxon>Sedentaria</taxon>
        <taxon>Canalipalpata</taxon>
        <taxon>Sabellida</taxon>
        <taxon>Oweniida</taxon>
        <taxon>Oweniidae</taxon>
        <taxon>Owenia</taxon>
    </lineage>
</organism>
<dbReference type="GO" id="GO:0005634">
    <property type="term" value="C:nucleus"/>
    <property type="evidence" value="ECO:0007669"/>
    <property type="project" value="UniProtKB-SubCell"/>
</dbReference>
<dbReference type="SUPFAM" id="SSF90209">
    <property type="entry name" value="Ran binding protein zinc finger-like"/>
    <property type="match status" value="1"/>
</dbReference>
<dbReference type="InterPro" id="IPR001876">
    <property type="entry name" value="Znf_RanBP2"/>
</dbReference>
<evidence type="ECO:0000256" key="6">
    <source>
        <dbReference type="ARBA" id="ARBA00023163"/>
    </source>
</evidence>
<dbReference type="Proteomes" id="UP000749559">
    <property type="component" value="Unassembled WGS sequence"/>
</dbReference>
<dbReference type="Pfam" id="PF00641">
    <property type="entry name" value="Zn_ribbon_RanBP"/>
    <property type="match status" value="1"/>
</dbReference>
<evidence type="ECO:0000256" key="8">
    <source>
        <dbReference type="PROSITE-ProRule" id="PRU00322"/>
    </source>
</evidence>